<keyword evidence="2" id="KW-0645">Protease</keyword>
<dbReference type="EMBL" id="CADCVH010000066">
    <property type="protein sequence ID" value="CAA9459224.1"/>
    <property type="molecule type" value="Genomic_DNA"/>
</dbReference>
<feature type="domain" description="DJ-1/PfpI" evidence="1">
    <location>
        <begin position="19"/>
        <end position="178"/>
    </location>
</feature>
<evidence type="ECO:0000259" key="1">
    <source>
        <dbReference type="Pfam" id="PF01965"/>
    </source>
</evidence>
<dbReference type="AlphaFoldDB" id="A0A6J4R4Z7"/>
<name>A0A6J4R4Z7_9ACTN</name>
<proteinExistence type="predicted"/>
<keyword evidence="2" id="KW-0378">Hydrolase</keyword>
<dbReference type="GO" id="GO:0006355">
    <property type="term" value="P:regulation of DNA-templated transcription"/>
    <property type="evidence" value="ECO:0007669"/>
    <property type="project" value="TreeGrafter"/>
</dbReference>
<dbReference type="GO" id="GO:0006508">
    <property type="term" value="P:proteolysis"/>
    <property type="evidence" value="ECO:0007669"/>
    <property type="project" value="UniProtKB-KW"/>
</dbReference>
<dbReference type="Gene3D" id="3.40.50.880">
    <property type="match status" value="1"/>
</dbReference>
<dbReference type="CDD" id="cd03139">
    <property type="entry name" value="GATase1_PfpI_2"/>
    <property type="match status" value="1"/>
</dbReference>
<organism evidence="2">
    <name type="scientific">uncultured Rubrobacteraceae bacterium</name>
    <dbReference type="NCBI Taxonomy" id="349277"/>
    <lineage>
        <taxon>Bacteria</taxon>
        <taxon>Bacillati</taxon>
        <taxon>Actinomycetota</taxon>
        <taxon>Rubrobacteria</taxon>
        <taxon>Rubrobacterales</taxon>
        <taxon>Rubrobacteraceae</taxon>
        <taxon>environmental samples</taxon>
    </lineage>
</organism>
<dbReference type="SUPFAM" id="SSF52317">
    <property type="entry name" value="Class I glutamine amidotransferase-like"/>
    <property type="match status" value="1"/>
</dbReference>
<dbReference type="PANTHER" id="PTHR43130">
    <property type="entry name" value="ARAC-FAMILY TRANSCRIPTIONAL REGULATOR"/>
    <property type="match status" value="1"/>
</dbReference>
<dbReference type="InterPro" id="IPR052158">
    <property type="entry name" value="INH-QAR"/>
</dbReference>
<evidence type="ECO:0000313" key="2">
    <source>
        <dbReference type="EMBL" id="CAA9459224.1"/>
    </source>
</evidence>
<sequence length="237" mass="24990">MTGTDDAALRAERSDPNTEVAVLLHDGVTALVAIGPYEILGGMPGAEVKFVAKAPGPVRTDSGFLSLTADYPLDNVPEPDVLLVPFLGPAAMGDERLLAWIRSAHRTSRWTTSVCAGSLMLGAAGLLDGLRATGHWVTKDILESFGATYVPDERYVRQGRIVTAAGVSSGIDMALYLVGEIAGAKEARVRQLMTEYDPKPPFDAGSAAKADREVVELAAARYRGLVGGLSAERGARP</sequence>
<dbReference type="PANTHER" id="PTHR43130:SF2">
    <property type="entry name" value="DJ-1_PFPI DOMAIN-CONTAINING PROTEIN"/>
    <property type="match status" value="1"/>
</dbReference>
<dbReference type="Pfam" id="PF01965">
    <property type="entry name" value="DJ-1_PfpI"/>
    <property type="match status" value="1"/>
</dbReference>
<dbReference type="InterPro" id="IPR002818">
    <property type="entry name" value="DJ-1/PfpI"/>
</dbReference>
<reference evidence="2" key="1">
    <citation type="submission" date="2020-02" db="EMBL/GenBank/DDBJ databases">
        <authorList>
            <person name="Meier V. D."/>
        </authorList>
    </citation>
    <scope>NUCLEOTIDE SEQUENCE</scope>
    <source>
        <strain evidence="2">AVDCRST_MAG02</strain>
    </source>
</reference>
<dbReference type="InterPro" id="IPR029062">
    <property type="entry name" value="Class_I_gatase-like"/>
</dbReference>
<accession>A0A6J4R4Z7</accession>
<gene>
    <name evidence="2" type="ORF">AVDCRST_MAG02-1860</name>
</gene>
<dbReference type="GO" id="GO:0008233">
    <property type="term" value="F:peptidase activity"/>
    <property type="evidence" value="ECO:0007669"/>
    <property type="project" value="UniProtKB-KW"/>
</dbReference>
<protein>
    <submittedName>
        <fullName evidence="2">Intracellular protease</fullName>
    </submittedName>
</protein>